<proteinExistence type="predicted"/>
<organism evidence="2 3">
    <name type="scientific">Exobacillus caeni</name>
    <dbReference type="NCBI Taxonomy" id="2574798"/>
    <lineage>
        <taxon>Bacteria</taxon>
        <taxon>Bacillati</taxon>
        <taxon>Bacillota</taxon>
        <taxon>Bacilli</taxon>
        <taxon>Bacillales</taxon>
        <taxon>Guptibacillaceae</taxon>
        <taxon>Exobacillus</taxon>
    </lineage>
</organism>
<keyword evidence="1" id="KW-0472">Membrane</keyword>
<feature type="transmembrane region" description="Helical" evidence="1">
    <location>
        <begin position="23"/>
        <end position="43"/>
    </location>
</feature>
<protein>
    <submittedName>
        <fullName evidence="2">DMT family transporter</fullName>
    </submittedName>
</protein>
<gene>
    <name evidence="2" type="ORF">FCL54_15165</name>
</gene>
<dbReference type="AlphaFoldDB" id="A0A5R9EZD1"/>
<feature type="transmembrane region" description="Helical" evidence="1">
    <location>
        <begin position="80"/>
        <end position="103"/>
    </location>
</feature>
<dbReference type="OrthoDB" id="7864805at2"/>
<keyword evidence="1" id="KW-0812">Transmembrane</keyword>
<feature type="transmembrane region" description="Helical" evidence="1">
    <location>
        <begin position="55"/>
        <end position="74"/>
    </location>
</feature>
<sequence length="134" mass="14425">MCSGIQAPINGALGKKVGGFEGAFVSFFIGTVFLAFIVTFFGRGQLGNVFSVPKWQLIGGFVGALFVTAVILAVPNIGVAMAIFATIVGQMIISMVIDHFGFFGTRPIPINWNRVLGFVFMLAALFFIYRGSFE</sequence>
<evidence type="ECO:0000313" key="2">
    <source>
        <dbReference type="EMBL" id="TLS36567.1"/>
    </source>
</evidence>
<keyword evidence="3" id="KW-1185">Reference proteome</keyword>
<evidence type="ECO:0000256" key="1">
    <source>
        <dbReference type="SAM" id="Phobius"/>
    </source>
</evidence>
<reference evidence="2 3" key="1">
    <citation type="submission" date="2019-04" db="EMBL/GenBank/DDBJ databases">
        <title>Bacillus caeni sp. nov., a bacterium isolated from mangrove sediment.</title>
        <authorList>
            <person name="Huang H."/>
            <person name="Mo K."/>
            <person name="Hu Y."/>
        </authorList>
    </citation>
    <scope>NUCLEOTIDE SEQUENCE [LARGE SCALE GENOMIC DNA]</scope>
    <source>
        <strain evidence="2 3">HB172195</strain>
    </source>
</reference>
<dbReference type="EMBL" id="SWLG01000010">
    <property type="protein sequence ID" value="TLS36567.1"/>
    <property type="molecule type" value="Genomic_DNA"/>
</dbReference>
<dbReference type="PANTHER" id="PTHR34821">
    <property type="entry name" value="INNER MEMBRANE PROTEIN YDCZ"/>
    <property type="match status" value="1"/>
</dbReference>
<evidence type="ECO:0000313" key="3">
    <source>
        <dbReference type="Proteomes" id="UP000308230"/>
    </source>
</evidence>
<dbReference type="Proteomes" id="UP000308230">
    <property type="component" value="Unassembled WGS sequence"/>
</dbReference>
<accession>A0A5R9EZD1</accession>
<dbReference type="GO" id="GO:0005886">
    <property type="term" value="C:plasma membrane"/>
    <property type="evidence" value="ECO:0007669"/>
    <property type="project" value="TreeGrafter"/>
</dbReference>
<keyword evidence="1" id="KW-1133">Transmembrane helix</keyword>
<feature type="transmembrane region" description="Helical" evidence="1">
    <location>
        <begin position="115"/>
        <end position="133"/>
    </location>
</feature>
<dbReference type="InterPro" id="IPR006750">
    <property type="entry name" value="YdcZ"/>
</dbReference>
<comment type="caution">
    <text evidence="2">The sequence shown here is derived from an EMBL/GenBank/DDBJ whole genome shotgun (WGS) entry which is preliminary data.</text>
</comment>
<name>A0A5R9EZD1_9BACL</name>
<dbReference type="Pfam" id="PF04657">
    <property type="entry name" value="DMT_YdcZ"/>
    <property type="match status" value="1"/>
</dbReference>
<dbReference type="PANTHER" id="PTHR34821:SF2">
    <property type="entry name" value="INNER MEMBRANE PROTEIN YDCZ"/>
    <property type="match status" value="1"/>
</dbReference>